<dbReference type="PANTHER" id="PTHR41521">
    <property type="match status" value="1"/>
</dbReference>
<dbReference type="SUPFAM" id="SSF54909">
    <property type="entry name" value="Dimeric alpha+beta barrel"/>
    <property type="match status" value="1"/>
</dbReference>
<evidence type="ECO:0000259" key="1">
    <source>
        <dbReference type="Pfam" id="PF07045"/>
    </source>
</evidence>
<sequence length="111" mass="12221">MAAYAIGRLWNVTVGAEIESYLAQIDDTLTPFGEQFIIHGGPRIVLEGEWSEDLIVIAFPDLAHARAWYGSPAYQRIVALRTRNSRGDVILMDGVGPDHRALDVLKGTASR</sequence>
<dbReference type="AlphaFoldDB" id="A0A6J5JZX3"/>
<dbReference type="EMBL" id="CADILN010000001">
    <property type="protein sequence ID" value="CAB4046444.1"/>
    <property type="molecule type" value="Genomic_DNA"/>
</dbReference>
<dbReference type="InterPro" id="IPR011008">
    <property type="entry name" value="Dimeric_a/b-barrel"/>
</dbReference>
<proteinExistence type="predicted"/>
<dbReference type="InterPro" id="IPR010753">
    <property type="entry name" value="DUF1330"/>
</dbReference>
<feature type="domain" description="DUF1330" evidence="1">
    <location>
        <begin position="3"/>
        <end position="95"/>
    </location>
</feature>
<evidence type="ECO:0000313" key="2">
    <source>
        <dbReference type="EMBL" id="CAB4046444.1"/>
    </source>
</evidence>
<evidence type="ECO:0000313" key="3">
    <source>
        <dbReference type="Proteomes" id="UP000494102"/>
    </source>
</evidence>
<dbReference type="Gene3D" id="3.30.70.100">
    <property type="match status" value="1"/>
</dbReference>
<name>A0A6J5JZX3_9BURK</name>
<accession>A0A6J5JZX3</accession>
<gene>
    <name evidence="2" type="ORF">LMG9964_00075</name>
</gene>
<dbReference type="PANTHER" id="PTHR41521:SF4">
    <property type="entry name" value="BLR0684 PROTEIN"/>
    <property type="match status" value="1"/>
</dbReference>
<reference evidence="2 3" key="1">
    <citation type="submission" date="2020-04" db="EMBL/GenBank/DDBJ databases">
        <authorList>
            <person name="De Canck E."/>
        </authorList>
    </citation>
    <scope>NUCLEOTIDE SEQUENCE [LARGE SCALE GENOMIC DNA]</scope>
    <source>
        <strain evidence="2 3">LMG 9964</strain>
    </source>
</reference>
<dbReference type="Proteomes" id="UP000494102">
    <property type="component" value="Unassembled WGS sequence"/>
</dbReference>
<dbReference type="RefSeq" id="WP_014973459.1">
    <property type="nucleotide sequence ID" value="NZ_CADILN010000001.1"/>
</dbReference>
<protein>
    <recommendedName>
        <fullName evidence="1">DUF1330 domain-containing protein</fullName>
    </recommendedName>
</protein>
<dbReference type="Pfam" id="PF07045">
    <property type="entry name" value="DUF1330"/>
    <property type="match status" value="1"/>
</dbReference>
<dbReference type="GeneID" id="27801145"/>
<organism evidence="2 3">
    <name type="scientific">Paraburkholderia phenoliruptrix</name>
    <dbReference type="NCBI Taxonomy" id="252970"/>
    <lineage>
        <taxon>Bacteria</taxon>
        <taxon>Pseudomonadati</taxon>
        <taxon>Pseudomonadota</taxon>
        <taxon>Betaproteobacteria</taxon>
        <taxon>Burkholderiales</taxon>
        <taxon>Burkholderiaceae</taxon>
        <taxon>Paraburkholderia</taxon>
    </lineage>
</organism>